<dbReference type="Proteomes" id="UP001297600">
    <property type="component" value="Unassembled WGS sequence"/>
</dbReference>
<proteinExistence type="predicted"/>
<accession>A0ABS9MR38</accession>
<dbReference type="SUPFAM" id="SSF52091">
    <property type="entry name" value="SpoIIaa-like"/>
    <property type="match status" value="1"/>
</dbReference>
<protein>
    <submittedName>
        <fullName evidence="2">STAS domain-containing protein</fullName>
    </submittedName>
</protein>
<evidence type="ECO:0000313" key="2">
    <source>
        <dbReference type="EMBL" id="MCG5031089.1"/>
    </source>
</evidence>
<comment type="caution">
    <text evidence="2">The sequence shown here is derived from an EMBL/GenBank/DDBJ whole genome shotgun (WGS) entry which is preliminary data.</text>
</comment>
<evidence type="ECO:0000259" key="1">
    <source>
        <dbReference type="Pfam" id="PF13466"/>
    </source>
</evidence>
<dbReference type="RefSeq" id="WP_237978757.1">
    <property type="nucleotide sequence ID" value="NZ_JAKNCT010000007.1"/>
</dbReference>
<gene>
    <name evidence="2" type="ORF">MAF45_06475</name>
</gene>
<reference evidence="2 3" key="1">
    <citation type="submission" date="2022-02" db="EMBL/GenBank/DDBJ databases">
        <title>Mesosutterella porci, a novel member of the family Sutterellaceae from pig feces.</title>
        <authorList>
            <person name="Wylensek D."/>
            <person name="Clavel T."/>
        </authorList>
    </citation>
    <scope>NUCLEOTIDE SEQUENCE [LARGE SCALE GENOMIC DNA]</scope>
    <source>
        <strain evidence="3">oilRF-744-wt-GAM-9</strain>
    </source>
</reference>
<dbReference type="Pfam" id="PF13466">
    <property type="entry name" value="STAS_2"/>
    <property type="match status" value="1"/>
</dbReference>
<evidence type="ECO:0000313" key="3">
    <source>
        <dbReference type="Proteomes" id="UP001297600"/>
    </source>
</evidence>
<organism evidence="2 3">
    <name type="scientific">Mesosutterella porci</name>
    <dbReference type="NCBI Taxonomy" id="2915351"/>
    <lineage>
        <taxon>Bacteria</taxon>
        <taxon>Pseudomonadati</taxon>
        <taxon>Pseudomonadota</taxon>
        <taxon>Betaproteobacteria</taxon>
        <taxon>Burkholderiales</taxon>
        <taxon>Sutterellaceae</taxon>
        <taxon>Mesosutterella</taxon>
    </lineage>
</organism>
<sequence length="95" mass="10031">MKIKESFVTLKNVQPVIAAGDAAIAAGDGEFDFSGVQRGDSSAVACLLHWKRSCQKAGVPFRVKTLPAGILDLCRLYEVEGLLNPQPQASGTEAA</sequence>
<feature type="domain" description="MlaB-like STAS" evidence="1">
    <location>
        <begin position="8"/>
        <end position="79"/>
    </location>
</feature>
<keyword evidence="3" id="KW-1185">Reference proteome</keyword>
<dbReference type="InterPro" id="IPR058548">
    <property type="entry name" value="MlaB-like_STAS"/>
</dbReference>
<dbReference type="EMBL" id="JAKNCT010000007">
    <property type="protein sequence ID" value="MCG5031089.1"/>
    <property type="molecule type" value="Genomic_DNA"/>
</dbReference>
<dbReference type="InterPro" id="IPR036513">
    <property type="entry name" value="STAS_dom_sf"/>
</dbReference>
<dbReference type="Gene3D" id="3.30.750.24">
    <property type="entry name" value="STAS domain"/>
    <property type="match status" value="1"/>
</dbReference>
<name>A0ABS9MR38_9BURK</name>